<evidence type="ECO:0000313" key="1">
    <source>
        <dbReference type="EMBL" id="MCK8481887.1"/>
    </source>
</evidence>
<comment type="caution">
    <text evidence="1">The sequence shown here is derived from an EMBL/GenBank/DDBJ whole genome shotgun (WGS) entry which is preliminary data.</text>
</comment>
<dbReference type="Proteomes" id="UP001203687">
    <property type="component" value="Unassembled WGS sequence"/>
</dbReference>
<keyword evidence="2" id="KW-1185">Reference proteome</keyword>
<sequence>MKYLITLFIIVLPIIGFAQDPMLQNDTDELEDQATQITQQYNNELALTSKQFVLFQKKVEEFLIRRETIETKYKGKEKLDLLFTMQEVETREMNDILTRPQLNLYKKIKAKIQPLSVVDKR</sequence>
<organism evidence="1 2">
    <name type="scientific">Psychroserpens algicola</name>
    <dbReference type="NCBI Taxonomy" id="1719034"/>
    <lineage>
        <taxon>Bacteria</taxon>
        <taxon>Pseudomonadati</taxon>
        <taxon>Bacteroidota</taxon>
        <taxon>Flavobacteriia</taxon>
        <taxon>Flavobacteriales</taxon>
        <taxon>Flavobacteriaceae</taxon>
        <taxon>Psychroserpens</taxon>
    </lineage>
</organism>
<dbReference type="EMBL" id="JALPQF010000016">
    <property type="protein sequence ID" value="MCK8481887.1"/>
    <property type="molecule type" value="Genomic_DNA"/>
</dbReference>
<reference evidence="1" key="1">
    <citation type="submission" date="2022-04" db="EMBL/GenBank/DDBJ databases">
        <authorList>
            <person name="Ren T."/>
        </authorList>
    </citation>
    <scope>NUCLEOTIDE SEQUENCE</scope>
    <source>
        <strain evidence="1">F63249</strain>
    </source>
</reference>
<gene>
    <name evidence="1" type="ORF">MUY34_14735</name>
</gene>
<name>A0ABT0HCH2_9FLAO</name>
<protein>
    <submittedName>
        <fullName evidence="1">Uncharacterized protein</fullName>
    </submittedName>
</protein>
<accession>A0ABT0HCH2</accession>
<evidence type="ECO:0000313" key="2">
    <source>
        <dbReference type="Proteomes" id="UP001203687"/>
    </source>
</evidence>
<dbReference type="RefSeq" id="WP_204345147.1">
    <property type="nucleotide sequence ID" value="NZ_JACNMJ010000002.1"/>
</dbReference>
<proteinExistence type="predicted"/>